<keyword evidence="7" id="KW-1185">Reference proteome</keyword>
<keyword evidence="3" id="KW-0391">Immunity</keyword>
<dbReference type="AlphaFoldDB" id="A0AA38MN31"/>
<dbReference type="InterPro" id="IPR006619">
    <property type="entry name" value="PGRP_domain_met/bac"/>
</dbReference>
<protein>
    <recommendedName>
        <fullName evidence="5">Peptidoglycan recognition protein family domain-containing protein</fullName>
    </recommendedName>
</protein>
<evidence type="ECO:0000259" key="5">
    <source>
        <dbReference type="SMART" id="SM00701"/>
    </source>
</evidence>
<keyword evidence="2" id="KW-0399">Innate immunity</keyword>
<dbReference type="InterPro" id="IPR002502">
    <property type="entry name" value="Amidase_domain"/>
</dbReference>
<evidence type="ECO:0000256" key="1">
    <source>
        <dbReference type="ARBA" id="ARBA00007553"/>
    </source>
</evidence>
<evidence type="ECO:0000313" key="7">
    <source>
        <dbReference type="Proteomes" id="UP001168821"/>
    </source>
</evidence>
<dbReference type="GO" id="GO:0045087">
    <property type="term" value="P:innate immune response"/>
    <property type="evidence" value="ECO:0007669"/>
    <property type="project" value="UniProtKB-KW"/>
</dbReference>
<dbReference type="InterPro" id="IPR015510">
    <property type="entry name" value="PGRP"/>
</dbReference>
<dbReference type="GO" id="GO:0008745">
    <property type="term" value="F:N-acetylmuramoyl-L-alanine amidase activity"/>
    <property type="evidence" value="ECO:0007669"/>
    <property type="project" value="InterPro"/>
</dbReference>
<gene>
    <name evidence="6" type="ORF">Zmor_006913</name>
</gene>
<feature type="domain" description="Peptidoglycan recognition protein family" evidence="5">
    <location>
        <begin position="65"/>
        <end position="209"/>
    </location>
</feature>
<proteinExistence type="inferred from homology"/>
<evidence type="ECO:0000256" key="3">
    <source>
        <dbReference type="ARBA" id="ARBA00022859"/>
    </source>
</evidence>
<feature type="region of interest" description="Disordered" evidence="4">
    <location>
        <begin position="1"/>
        <end position="21"/>
    </location>
</feature>
<name>A0AA38MN31_9CUCU</name>
<reference evidence="6" key="1">
    <citation type="journal article" date="2023" name="G3 (Bethesda)">
        <title>Whole genome assemblies of Zophobas morio and Tenebrio molitor.</title>
        <authorList>
            <person name="Kaur S."/>
            <person name="Stinson S.A."/>
            <person name="diCenzo G.C."/>
        </authorList>
    </citation>
    <scope>NUCLEOTIDE SEQUENCE</scope>
    <source>
        <strain evidence="6">QUZm001</strain>
    </source>
</reference>
<feature type="compositionally biased region" description="Polar residues" evidence="4">
    <location>
        <begin position="12"/>
        <end position="21"/>
    </location>
</feature>
<dbReference type="GO" id="GO:0008270">
    <property type="term" value="F:zinc ion binding"/>
    <property type="evidence" value="ECO:0007669"/>
    <property type="project" value="InterPro"/>
</dbReference>
<comment type="similarity">
    <text evidence="1">Belongs to the N-acetylmuramoyl-L-alanine amidase 2 family.</text>
</comment>
<dbReference type="PANTHER" id="PTHR11022">
    <property type="entry name" value="PEPTIDOGLYCAN RECOGNITION PROTEIN"/>
    <property type="match status" value="1"/>
</dbReference>
<sequence>MSASELRRPILGNNNRNQSYSVQDNIDNGQASFLSKICRCAEVGLVIGTYLLVTEGHEWKDSRVYNLTSRELWKAHVASSTMPKLKLPVQRVLFLQTNSSSSCDGKSHCAKLVQELQCKHMNEWKLPDIIYNFVITTDGTIFEGRGWNFQTDLSIGISDNAIAIGFLDNFRFNSSTIKQIESLKLFLNTSVLDRKLERCVKTEIWGDRRILGNIVKKIKESWSRCDIT</sequence>
<comment type="caution">
    <text evidence="6">The sequence shown here is derived from an EMBL/GenBank/DDBJ whole genome shotgun (WGS) entry which is preliminary data.</text>
</comment>
<dbReference type="Proteomes" id="UP001168821">
    <property type="component" value="Unassembled WGS sequence"/>
</dbReference>
<evidence type="ECO:0000256" key="4">
    <source>
        <dbReference type="SAM" id="MobiDB-lite"/>
    </source>
</evidence>
<evidence type="ECO:0000256" key="2">
    <source>
        <dbReference type="ARBA" id="ARBA00022588"/>
    </source>
</evidence>
<dbReference type="EMBL" id="JALNTZ010000002">
    <property type="protein sequence ID" value="KAJ3662571.1"/>
    <property type="molecule type" value="Genomic_DNA"/>
</dbReference>
<dbReference type="PANTHER" id="PTHR11022:SF74">
    <property type="entry name" value="PEPTIDOGLYCAN-RECOGNITION PROTEIN SA"/>
    <property type="match status" value="1"/>
</dbReference>
<dbReference type="SUPFAM" id="SSF55846">
    <property type="entry name" value="N-acetylmuramoyl-L-alanine amidase-like"/>
    <property type="match status" value="1"/>
</dbReference>
<evidence type="ECO:0000313" key="6">
    <source>
        <dbReference type="EMBL" id="KAJ3662571.1"/>
    </source>
</evidence>
<dbReference type="GO" id="GO:0009253">
    <property type="term" value="P:peptidoglycan catabolic process"/>
    <property type="evidence" value="ECO:0007669"/>
    <property type="project" value="InterPro"/>
</dbReference>
<organism evidence="6 7">
    <name type="scientific">Zophobas morio</name>
    <dbReference type="NCBI Taxonomy" id="2755281"/>
    <lineage>
        <taxon>Eukaryota</taxon>
        <taxon>Metazoa</taxon>
        <taxon>Ecdysozoa</taxon>
        <taxon>Arthropoda</taxon>
        <taxon>Hexapoda</taxon>
        <taxon>Insecta</taxon>
        <taxon>Pterygota</taxon>
        <taxon>Neoptera</taxon>
        <taxon>Endopterygota</taxon>
        <taxon>Coleoptera</taxon>
        <taxon>Polyphaga</taxon>
        <taxon>Cucujiformia</taxon>
        <taxon>Tenebrionidae</taxon>
        <taxon>Zophobas</taxon>
    </lineage>
</organism>
<dbReference type="CDD" id="cd06583">
    <property type="entry name" value="PGRP"/>
    <property type="match status" value="1"/>
</dbReference>
<dbReference type="SMART" id="SM00701">
    <property type="entry name" value="PGRP"/>
    <property type="match status" value="1"/>
</dbReference>
<dbReference type="Gene3D" id="3.40.80.10">
    <property type="entry name" value="Peptidoglycan recognition protein-like"/>
    <property type="match status" value="1"/>
</dbReference>
<dbReference type="InterPro" id="IPR036505">
    <property type="entry name" value="Amidase/PGRP_sf"/>
</dbReference>
<accession>A0AA38MN31</accession>